<feature type="domain" description="SWIM-type" evidence="2">
    <location>
        <begin position="568"/>
        <end position="605"/>
    </location>
</feature>
<keyword evidence="1" id="KW-0479">Metal-binding</keyword>
<gene>
    <name evidence="3" type="ORF">K457DRAFT_1866258</name>
</gene>
<sequence>MSGLRVRDIVLFTEEFDPRKLVQPFAIPSEEDEWKVVFTGEDFKTFWYTERVARQWQIMTEGAFRHILLKKENADELLPIHTRAPGSVGTPPAYDWSFRFCCRRHRPPSQLIIKRPSVGNGCPVEIRMQKLRGQDAVVVKYRWRHNHDDSAKARSKMPLSGIELEWIKKMAADGLDWKSIKARLRLDNWSLRQLEDQETLDTLPPCLYMLYDDVRKVVYRNRTQISRKAISPSYSVKLWLDQIKDEGGKSMYKDEAAQNNDRYLFAWCTRFQLKIMKDNTTIVCMDSTHKTVKSLKPSPEDDKVFNSAYLFTILVRDRKSQTGIPIAFMVCNSESSYILTEWLTWLKTDCGLQASKFMVDCSVAETEALKRAFPLPPMEIYYCAFHVGQAWERKMRELHNVEDSNRMRPVLRAIRKADSEATLQEAWRKFQVSFRDAKKLIAYIKTWMEPTKLVKWVLYLREDNQHINTNNLVESWHKTFKSQYLGYTRDLRPDDLVFLLQGSVDIDFRITYYKISRGLQPITLSESATKRKAKAMALPFVDAKDMVDELFHDKKFLVRSFSGSSESHSVKTNDDFSCLYSCTCGDYTRYKEPCKHMYLVTRIYSDIEISYEGEPTLSKESATDENKLDFSLERMLSPQLLLLLQRERATKRQADLLAKEAENAQAFEDGEAELMALLEKIYHALGAKKKRKCSLQYLQETVALLHSAYLQVKGLNESSAGRKCQ</sequence>
<evidence type="ECO:0000256" key="1">
    <source>
        <dbReference type="PROSITE-ProRule" id="PRU00325"/>
    </source>
</evidence>
<evidence type="ECO:0000313" key="3">
    <source>
        <dbReference type="EMBL" id="OAQ26470.1"/>
    </source>
</evidence>
<dbReference type="STRING" id="1314771.A0A197JMU0"/>
<keyword evidence="4" id="KW-1185">Reference proteome</keyword>
<dbReference type="PANTHER" id="PTHR47456">
    <property type="entry name" value="PHD-TYPE DOMAIN-CONTAINING PROTEIN"/>
    <property type="match status" value="1"/>
</dbReference>
<dbReference type="PROSITE" id="PS50966">
    <property type="entry name" value="ZF_SWIM"/>
    <property type="match status" value="1"/>
</dbReference>
<accession>A0A197JMU0</accession>
<reference evidence="3 4" key="1">
    <citation type="submission" date="2016-05" db="EMBL/GenBank/DDBJ databases">
        <title>Genome sequencing reveals origins of a unique bacterial endosymbiosis in the earliest lineages of terrestrial Fungi.</title>
        <authorList>
            <consortium name="DOE Joint Genome Institute"/>
            <person name="Uehling J."/>
            <person name="Gryganskyi A."/>
            <person name="Hameed K."/>
            <person name="Tschaplinski T."/>
            <person name="Misztal P."/>
            <person name="Wu S."/>
            <person name="Desiro A."/>
            <person name="Vande Pol N."/>
            <person name="Du Z.-Y."/>
            <person name="Zienkiewicz A."/>
            <person name="Zienkiewicz K."/>
            <person name="Morin E."/>
            <person name="Tisserant E."/>
            <person name="Splivallo R."/>
            <person name="Hainaut M."/>
            <person name="Henrissat B."/>
            <person name="Ohm R."/>
            <person name="Kuo A."/>
            <person name="Yan J."/>
            <person name="Lipzen A."/>
            <person name="Nolan M."/>
            <person name="Labutti K."/>
            <person name="Barry K."/>
            <person name="Goldstein A."/>
            <person name="Labbe J."/>
            <person name="Schadt C."/>
            <person name="Tuskan G."/>
            <person name="Grigoriev I."/>
            <person name="Martin F."/>
            <person name="Vilgalys R."/>
            <person name="Bonito G."/>
        </authorList>
    </citation>
    <scope>NUCLEOTIDE SEQUENCE [LARGE SCALE GENOMIC DNA]</scope>
    <source>
        <strain evidence="3 4">AG-77</strain>
    </source>
</reference>
<dbReference type="EMBL" id="KV442066">
    <property type="protein sequence ID" value="OAQ26470.1"/>
    <property type="molecule type" value="Genomic_DNA"/>
</dbReference>
<name>A0A197JMU0_9FUNG</name>
<protein>
    <recommendedName>
        <fullName evidence="2">SWIM-type domain-containing protein</fullName>
    </recommendedName>
</protein>
<proteinExistence type="predicted"/>
<keyword evidence="1" id="KW-0863">Zinc-finger</keyword>
<evidence type="ECO:0000313" key="4">
    <source>
        <dbReference type="Proteomes" id="UP000078512"/>
    </source>
</evidence>
<evidence type="ECO:0000259" key="2">
    <source>
        <dbReference type="PROSITE" id="PS50966"/>
    </source>
</evidence>
<keyword evidence="1" id="KW-0862">Zinc</keyword>
<dbReference type="GO" id="GO:0008270">
    <property type="term" value="F:zinc ion binding"/>
    <property type="evidence" value="ECO:0007669"/>
    <property type="project" value="UniProtKB-KW"/>
</dbReference>
<dbReference type="AlphaFoldDB" id="A0A197JMU0"/>
<organism evidence="3 4">
    <name type="scientific">Linnemannia elongata AG-77</name>
    <dbReference type="NCBI Taxonomy" id="1314771"/>
    <lineage>
        <taxon>Eukaryota</taxon>
        <taxon>Fungi</taxon>
        <taxon>Fungi incertae sedis</taxon>
        <taxon>Mucoromycota</taxon>
        <taxon>Mortierellomycotina</taxon>
        <taxon>Mortierellomycetes</taxon>
        <taxon>Mortierellales</taxon>
        <taxon>Mortierellaceae</taxon>
        <taxon>Linnemannia</taxon>
    </lineage>
</organism>
<dbReference type="OrthoDB" id="2400213at2759"/>
<dbReference type="Proteomes" id="UP000078512">
    <property type="component" value="Unassembled WGS sequence"/>
</dbReference>
<dbReference type="InterPro" id="IPR007527">
    <property type="entry name" value="Znf_SWIM"/>
</dbReference>
<dbReference type="Pfam" id="PF04434">
    <property type="entry name" value="SWIM"/>
    <property type="match status" value="1"/>
</dbReference>